<dbReference type="Proteomes" id="UP000887579">
    <property type="component" value="Unplaced"/>
</dbReference>
<sequence>MNKEETGFGDPLGDYSEGFNILQFINDNDTPVDSPADPSRFNEPPTQIPNNSTQQLNNNGTIEGTWIHPHPPHQAPLNNNYGQVMNCANVLMQNPILVDNGMIFNGNGNTRLPDSPPITDISAGGSSASPSTTSDSPYSPDQYPYLVQQGNVLLGTDANGQQIILSQDLINQQLNGMNGRYMNHHHSQHSPNSEFLSPYPPQSTPGSQISQVSPPAVNTTRYIIPQQGQQQGLNNDIYASEANMIGNNMQPPSAKRKRSELPLQQQPIIKDECPSQRMYMSNSARGTPSLPMNIPMDDYDENYQQRPIRKENLQFTPYTNEIWSDLYDIHHQPLQNMAVVVVADKGFNHSAADGCYVNQKKNHFQITVHIEVHEDCAPIYFRCDGALKKIQEFKLAFCGVKAEMPTTEISIRQSQTDRKPVPHEPVSLEIHERRVTKVTVPRLHFSETTLNNHRKNGRPNPEQKYFLLVVKLLAYAADKSCSLIQAYQSEKVIVRRDDKHQSQGDQPTTVDHVHLE</sequence>
<evidence type="ECO:0000313" key="2">
    <source>
        <dbReference type="WBParaSite" id="ES5_v2.g11437.t1"/>
    </source>
</evidence>
<name>A0AC34F351_9BILA</name>
<proteinExistence type="predicted"/>
<dbReference type="WBParaSite" id="ES5_v2.g11437.t1">
    <property type="protein sequence ID" value="ES5_v2.g11437.t1"/>
    <property type="gene ID" value="ES5_v2.g11437"/>
</dbReference>
<evidence type="ECO:0000313" key="1">
    <source>
        <dbReference type="Proteomes" id="UP000887579"/>
    </source>
</evidence>
<organism evidence="1 2">
    <name type="scientific">Panagrolaimus sp. ES5</name>
    <dbReference type="NCBI Taxonomy" id="591445"/>
    <lineage>
        <taxon>Eukaryota</taxon>
        <taxon>Metazoa</taxon>
        <taxon>Ecdysozoa</taxon>
        <taxon>Nematoda</taxon>
        <taxon>Chromadorea</taxon>
        <taxon>Rhabditida</taxon>
        <taxon>Tylenchina</taxon>
        <taxon>Panagrolaimomorpha</taxon>
        <taxon>Panagrolaimoidea</taxon>
        <taxon>Panagrolaimidae</taxon>
        <taxon>Panagrolaimus</taxon>
    </lineage>
</organism>
<reference evidence="2" key="1">
    <citation type="submission" date="2022-11" db="UniProtKB">
        <authorList>
            <consortium name="WormBaseParasite"/>
        </authorList>
    </citation>
    <scope>IDENTIFICATION</scope>
</reference>
<protein>
    <submittedName>
        <fullName evidence="2">NDT80 domain-containing protein</fullName>
    </submittedName>
</protein>
<accession>A0AC34F351</accession>